<comment type="caution">
    <text evidence="1">Lacks conserved residue(s) required for the propagation of feature annotation.</text>
</comment>
<dbReference type="SUPFAM" id="SSF57196">
    <property type="entry name" value="EGF/Laminin"/>
    <property type="match status" value="1"/>
</dbReference>
<dbReference type="PANTHER" id="PTHR24044:SF420">
    <property type="entry name" value="DELTA AND NOTCH-LIKE EPIDERMAL GROWTH FACTOR-RELATED RECEPTOR ISOFORM X1"/>
    <property type="match status" value="1"/>
</dbReference>
<dbReference type="InterPro" id="IPR000742">
    <property type="entry name" value="EGF"/>
</dbReference>
<reference evidence="4" key="3">
    <citation type="submission" date="2015-02" db="UniProtKB">
        <authorList>
            <consortium name="EnsemblProtists"/>
        </authorList>
    </citation>
    <scope>IDENTIFICATION</scope>
    <source>
        <strain evidence="4">DAOM BR144</strain>
    </source>
</reference>
<feature type="domain" description="EGF-like" evidence="3">
    <location>
        <begin position="186"/>
        <end position="225"/>
    </location>
</feature>
<sequence length="348" mass="36122">MHAFKLCATLALAALYQAEAIRMINFSSKVATATEDTDRPGICKDTTECATGYECTALQTTRDATVAVKQCLPKAVESDVCAGQYAGLCPTFSSWKSPYNQISSVCTYMTADNCAKNATAKSVKGELMCVAGAQDHDGNEIEVIYGCVDYDPKNKKLLFGDSDKSFKLSKTLDTASALADSCLNTNANSTSGLLCSGQGTCLPTAIASLDYTCKCNVGYSGDYCDKVESNKCALPGQCATGVCNLTTKECECAAGTTGNQCSECDSTSSKACNSKGTCSNTTCVCNDGWEGLQCTKQVKKTTVKSTSNSSASSSNPSAAATSGVAPASNAITPLMFAIASVLIAAVMN</sequence>
<keyword evidence="1" id="KW-0245">EGF-like domain</keyword>
<dbReference type="Proteomes" id="UP000019132">
    <property type="component" value="Unassembled WGS sequence"/>
</dbReference>
<dbReference type="eggNOG" id="ENOG502SIB1">
    <property type="taxonomic scope" value="Eukaryota"/>
</dbReference>
<evidence type="ECO:0000259" key="3">
    <source>
        <dbReference type="PROSITE" id="PS50026"/>
    </source>
</evidence>
<evidence type="ECO:0000256" key="2">
    <source>
        <dbReference type="SAM" id="SignalP"/>
    </source>
</evidence>
<dbReference type="HOGENOM" id="CLU_062956_0_0_1"/>
<evidence type="ECO:0000256" key="1">
    <source>
        <dbReference type="PROSITE-ProRule" id="PRU00076"/>
    </source>
</evidence>
<evidence type="ECO:0000313" key="5">
    <source>
        <dbReference type="Proteomes" id="UP000019132"/>
    </source>
</evidence>
<dbReference type="VEuPathDB" id="FungiDB:PYU1_G011333"/>
<dbReference type="PANTHER" id="PTHR24044">
    <property type="entry name" value="NOTCH LIGAND FAMILY MEMBER"/>
    <property type="match status" value="1"/>
</dbReference>
<evidence type="ECO:0000313" key="4">
    <source>
        <dbReference type="EnsemblProtists" id="PYU1_T011358"/>
    </source>
</evidence>
<dbReference type="STRING" id="431595.K3X2A9"/>
<keyword evidence="1" id="KW-1015">Disulfide bond</keyword>
<name>K3X2A9_GLOUD</name>
<dbReference type="AlphaFoldDB" id="K3X2A9"/>
<keyword evidence="2" id="KW-0732">Signal</keyword>
<dbReference type="EMBL" id="GL376562">
    <property type="status" value="NOT_ANNOTATED_CDS"/>
    <property type="molecule type" value="Genomic_DNA"/>
</dbReference>
<dbReference type="InParanoid" id="K3X2A9"/>
<reference evidence="5" key="1">
    <citation type="journal article" date="2010" name="Genome Biol.">
        <title>Genome sequence of the necrotrophic plant pathogen Pythium ultimum reveals original pathogenicity mechanisms and effector repertoire.</title>
        <authorList>
            <person name="Levesque C.A."/>
            <person name="Brouwer H."/>
            <person name="Cano L."/>
            <person name="Hamilton J.P."/>
            <person name="Holt C."/>
            <person name="Huitema E."/>
            <person name="Raffaele S."/>
            <person name="Robideau G.P."/>
            <person name="Thines M."/>
            <person name="Win J."/>
            <person name="Zerillo M.M."/>
            <person name="Beakes G.W."/>
            <person name="Boore J.L."/>
            <person name="Busam D."/>
            <person name="Dumas B."/>
            <person name="Ferriera S."/>
            <person name="Fuerstenberg S.I."/>
            <person name="Gachon C.M."/>
            <person name="Gaulin E."/>
            <person name="Govers F."/>
            <person name="Grenville-Briggs L."/>
            <person name="Horner N."/>
            <person name="Hostetler J."/>
            <person name="Jiang R.H."/>
            <person name="Johnson J."/>
            <person name="Krajaejun T."/>
            <person name="Lin H."/>
            <person name="Meijer H.J."/>
            <person name="Moore B."/>
            <person name="Morris P."/>
            <person name="Phuntmart V."/>
            <person name="Puiu D."/>
            <person name="Shetty J."/>
            <person name="Stajich J.E."/>
            <person name="Tripathy S."/>
            <person name="Wawra S."/>
            <person name="van West P."/>
            <person name="Whitty B.R."/>
            <person name="Coutinho P.M."/>
            <person name="Henrissat B."/>
            <person name="Martin F."/>
            <person name="Thomas P.D."/>
            <person name="Tyler B.M."/>
            <person name="De Vries R.P."/>
            <person name="Kamoun S."/>
            <person name="Yandell M."/>
            <person name="Tisserat N."/>
            <person name="Buell C.R."/>
        </authorList>
    </citation>
    <scope>NUCLEOTIDE SEQUENCE</scope>
    <source>
        <strain evidence="5">DAOM:BR144</strain>
    </source>
</reference>
<accession>K3X2A9</accession>
<keyword evidence="5" id="KW-1185">Reference proteome</keyword>
<organism evidence="4 5">
    <name type="scientific">Globisporangium ultimum (strain ATCC 200006 / CBS 805.95 / DAOM BR144)</name>
    <name type="common">Pythium ultimum</name>
    <dbReference type="NCBI Taxonomy" id="431595"/>
    <lineage>
        <taxon>Eukaryota</taxon>
        <taxon>Sar</taxon>
        <taxon>Stramenopiles</taxon>
        <taxon>Oomycota</taxon>
        <taxon>Peronosporomycetes</taxon>
        <taxon>Pythiales</taxon>
        <taxon>Pythiaceae</taxon>
        <taxon>Globisporangium</taxon>
    </lineage>
</organism>
<protein>
    <recommendedName>
        <fullName evidence="3">EGF-like domain-containing protein</fullName>
    </recommendedName>
</protein>
<dbReference type="Gene3D" id="2.10.25.10">
    <property type="entry name" value="Laminin"/>
    <property type="match status" value="2"/>
</dbReference>
<dbReference type="Pfam" id="PF00008">
    <property type="entry name" value="EGF"/>
    <property type="match status" value="1"/>
</dbReference>
<feature type="chain" id="PRO_5003868333" description="EGF-like domain-containing protein" evidence="2">
    <location>
        <begin position="21"/>
        <end position="348"/>
    </location>
</feature>
<reference evidence="5" key="2">
    <citation type="submission" date="2010-04" db="EMBL/GenBank/DDBJ databases">
        <authorList>
            <person name="Buell R."/>
            <person name="Hamilton J."/>
            <person name="Hostetler J."/>
        </authorList>
    </citation>
    <scope>NUCLEOTIDE SEQUENCE [LARGE SCALE GENOMIC DNA]</scope>
    <source>
        <strain evidence="5">DAOM:BR144</strain>
    </source>
</reference>
<dbReference type="Pfam" id="PF23106">
    <property type="entry name" value="EGF_Teneurin"/>
    <property type="match status" value="1"/>
</dbReference>
<feature type="disulfide bond" evidence="1">
    <location>
        <begin position="215"/>
        <end position="224"/>
    </location>
</feature>
<dbReference type="PROSITE" id="PS00022">
    <property type="entry name" value="EGF_1"/>
    <property type="match status" value="2"/>
</dbReference>
<dbReference type="SMART" id="SM00181">
    <property type="entry name" value="EGF"/>
    <property type="match status" value="3"/>
</dbReference>
<dbReference type="PROSITE" id="PS50026">
    <property type="entry name" value="EGF_3"/>
    <property type="match status" value="1"/>
</dbReference>
<dbReference type="EnsemblProtists" id="PYU1_T011358">
    <property type="protein sequence ID" value="PYU1_T011358"/>
    <property type="gene ID" value="PYU1_G011333"/>
</dbReference>
<dbReference type="OMA" id="ASPYNQI"/>
<feature type="signal peptide" evidence="2">
    <location>
        <begin position="1"/>
        <end position="20"/>
    </location>
</feature>
<proteinExistence type="predicted"/>
<dbReference type="InterPro" id="IPR050906">
    <property type="entry name" value="Notch_signaling"/>
</dbReference>
<dbReference type="PROSITE" id="PS01186">
    <property type="entry name" value="EGF_2"/>
    <property type="match status" value="1"/>
</dbReference>